<gene>
    <name evidence="2" type="ORF">OMM_07109</name>
</gene>
<sequence length="151" mass="17784">MKTNTPFLRTIDANLNRVSEGIRVIEDIFRFEYENSTIINTLRQLRHRVRNTARMLTPLLLHNRHVDSDPGIAISMNTHTDPHKEVIPANFKRAQEGMRSIEETLKSMGRLDIARQYEQMRFQTYALEKQCFQTLARIKKVIYFHQLISIA</sequence>
<dbReference type="InterPro" id="IPR041397">
    <property type="entry name" value="ThiD2"/>
</dbReference>
<protein>
    <submittedName>
        <fullName evidence="2">Thiamine-phosphate pyrophosphorylase</fullName>
    </submittedName>
</protein>
<evidence type="ECO:0000313" key="2">
    <source>
        <dbReference type="EMBL" id="ETR73173.1"/>
    </source>
</evidence>
<proteinExistence type="predicted"/>
<feature type="domain" description="ThiD2" evidence="1">
    <location>
        <begin position="9"/>
        <end position="130"/>
    </location>
</feature>
<organism evidence="2 3">
    <name type="scientific">Candidatus Magnetoglobus multicellularis str. Araruama</name>
    <dbReference type="NCBI Taxonomy" id="890399"/>
    <lineage>
        <taxon>Bacteria</taxon>
        <taxon>Pseudomonadati</taxon>
        <taxon>Thermodesulfobacteriota</taxon>
        <taxon>Desulfobacteria</taxon>
        <taxon>Desulfobacterales</taxon>
        <taxon>Desulfobacteraceae</taxon>
        <taxon>Candidatus Magnetoglobus</taxon>
    </lineage>
</organism>
<dbReference type="Pfam" id="PF17792">
    <property type="entry name" value="ThiD2"/>
    <property type="match status" value="1"/>
</dbReference>
<comment type="caution">
    <text evidence="2">The sequence shown here is derived from an EMBL/GenBank/DDBJ whole genome shotgun (WGS) entry which is preliminary data.</text>
</comment>
<accession>A0A1V1PEH4</accession>
<dbReference type="Proteomes" id="UP000189670">
    <property type="component" value="Unassembled WGS sequence"/>
</dbReference>
<evidence type="ECO:0000313" key="3">
    <source>
        <dbReference type="Proteomes" id="UP000189670"/>
    </source>
</evidence>
<name>A0A1V1PEH4_9BACT</name>
<reference evidence="3" key="1">
    <citation type="submission" date="2012-11" db="EMBL/GenBank/DDBJ databases">
        <authorList>
            <person name="Lucero-Rivera Y.E."/>
            <person name="Tovar-Ramirez D."/>
        </authorList>
    </citation>
    <scope>NUCLEOTIDE SEQUENCE [LARGE SCALE GENOMIC DNA]</scope>
    <source>
        <strain evidence="3">Araruama</strain>
    </source>
</reference>
<dbReference type="EMBL" id="ATBP01000081">
    <property type="protein sequence ID" value="ETR73173.1"/>
    <property type="molecule type" value="Genomic_DNA"/>
</dbReference>
<evidence type="ECO:0000259" key="1">
    <source>
        <dbReference type="Pfam" id="PF17792"/>
    </source>
</evidence>
<dbReference type="AlphaFoldDB" id="A0A1V1PEH4"/>